<feature type="region of interest" description="Disordered" evidence="2">
    <location>
        <begin position="170"/>
        <end position="211"/>
    </location>
</feature>
<dbReference type="GO" id="GO:0005634">
    <property type="term" value="C:nucleus"/>
    <property type="evidence" value="ECO:0007669"/>
    <property type="project" value="TreeGrafter"/>
</dbReference>
<dbReference type="Pfam" id="PF01585">
    <property type="entry name" value="G-patch"/>
    <property type="match status" value="1"/>
</dbReference>
<feature type="region of interest" description="Disordered" evidence="2">
    <location>
        <begin position="480"/>
        <end position="508"/>
    </location>
</feature>
<dbReference type="VEuPathDB" id="VectorBase:PPAPM1_003176"/>
<feature type="compositionally biased region" description="Basic and acidic residues" evidence="2">
    <location>
        <begin position="674"/>
        <end position="684"/>
    </location>
</feature>
<feature type="region of interest" description="Disordered" evidence="2">
    <location>
        <begin position="589"/>
        <end position="692"/>
    </location>
</feature>
<comment type="similarity">
    <text evidence="1">Belongs to the GPATCH1 family.</text>
</comment>
<keyword evidence="4" id="KW-1185">Reference proteome</keyword>
<dbReference type="PROSITE" id="PS50174">
    <property type="entry name" value="G_PATCH"/>
    <property type="match status" value="1"/>
</dbReference>
<feature type="compositionally biased region" description="Basic residues" evidence="2">
    <location>
        <begin position="784"/>
        <end position="808"/>
    </location>
</feature>
<organism evidence="3 4">
    <name type="scientific">Phlebotomus papatasi</name>
    <name type="common">Sandfly</name>
    <dbReference type="NCBI Taxonomy" id="29031"/>
    <lineage>
        <taxon>Eukaryota</taxon>
        <taxon>Metazoa</taxon>
        <taxon>Ecdysozoa</taxon>
        <taxon>Arthropoda</taxon>
        <taxon>Hexapoda</taxon>
        <taxon>Insecta</taxon>
        <taxon>Pterygota</taxon>
        <taxon>Neoptera</taxon>
        <taxon>Endopterygota</taxon>
        <taxon>Diptera</taxon>
        <taxon>Nematocera</taxon>
        <taxon>Psychodoidea</taxon>
        <taxon>Psychodidae</taxon>
        <taxon>Phlebotomus</taxon>
        <taxon>Phlebotomus</taxon>
    </lineage>
</organism>
<dbReference type="GO" id="GO:0003723">
    <property type="term" value="F:RNA binding"/>
    <property type="evidence" value="ECO:0007669"/>
    <property type="project" value="TreeGrafter"/>
</dbReference>
<dbReference type="PANTHER" id="PTHR13384:SF19">
    <property type="entry name" value="G PATCH DOMAIN-CONTAINING PROTEIN 1"/>
    <property type="match status" value="1"/>
</dbReference>
<feature type="region of interest" description="Disordered" evidence="2">
    <location>
        <begin position="711"/>
        <end position="808"/>
    </location>
</feature>
<feature type="compositionally biased region" description="Basic and acidic residues" evidence="2">
    <location>
        <begin position="613"/>
        <end position="624"/>
    </location>
</feature>
<evidence type="ECO:0000256" key="2">
    <source>
        <dbReference type="SAM" id="MobiDB-lite"/>
    </source>
</evidence>
<dbReference type="EnsemblMetazoa" id="PPAI001758-RA">
    <property type="protein sequence ID" value="PPAI001758-PA"/>
    <property type="gene ID" value="PPAI001758"/>
</dbReference>
<dbReference type="AlphaFoldDB" id="A0A1B0D335"/>
<proteinExistence type="inferred from homology"/>
<feature type="compositionally biased region" description="Basic and acidic residues" evidence="2">
    <location>
        <begin position="172"/>
        <end position="184"/>
    </location>
</feature>
<dbReference type="PANTHER" id="PTHR13384">
    <property type="entry name" value="G PATCH DOMAIN-CONTAINING PROTEIN 1"/>
    <property type="match status" value="1"/>
</dbReference>
<evidence type="ECO:0000256" key="1">
    <source>
        <dbReference type="ARBA" id="ARBA00008600"/>
    </source>
</evidence>
<reference evidence="3" key="1">
    <citation type="submission" date="2022-08" db="UniProtKB">
        <authorList>
            <consortium name="EnsemblMetazoa"/>
        </authorList>
    </citation>
    <scope>IDENTIFICATION</scope>
    <source>
        <strain evidence="3">Israel</strain>
    </source>
</reference>
<dbReference type="GO" id="GO:0006397">
    <property type="term" value="P:mRNA processing"/>
    <property type="evidence" value="ECO:0007669"/>
    <property type="project" value="InterPro"/>
</dbReference>
<accession>A0A1B0D335</accession>
<feature type="compositionally biased region" description="Basic and acidic residues" evidence="2">
    <location>
        <begin position="484"/>
        <end position="498"/>
    </location>
</feature>
<protein>
    <submittedName>
        <fullName evidence="3">Uncharacterized protein</fullName>
    </submittedName>
</protein>
<feature type="compositionally biased region" description="Acidic residues" evidence="2">
    <location>
        <begin position="660"/>
        <end position="673"/>
    </location>
</feature>
<evidence type="ECO:0000313" key="3">
    <source>
        <dbReference type="EnsemblMetazoa" id="PPAI001758-PA"/>
    </source>
</evidence>
<feature type="compositionally biased region" description="Polar residues" evidence="2">
    <location>
        <begin position="379"/>
        <end position="392"/>
    </location>
</feature>
<dbReference type="InterPro" id="IPR011666">
    <property type="entry name" value="DUF1604"/>
</dbReference>
<dbReference type="Pfam" id="PF26093">
    <property type="entry name" value="HTH_TGH"/>
    <property type="match status" value="1"/>
</dbReference>
<feature type="compositionally biased region" description="Basic and acidic residues" evidence="2">
    <location>
        <begin position="632"/>
        <end position="659"/>
    </location>
</feature>
<feature type="region of interest" description="Disordered" evidence="2">
    <location>
        <begin position="369"/>
        <end position="405"/>
    </location>
</feature>
<feature type="compositionally biased region" description="Basic and acidic residues" evidence="2">
    <location>
        <begin position="768"/>
        <end position="783"/>
    </location>
</feature>
<feature type="compositionally biased region" description="Basic and acidic residues" evidence="2">
    <location>
        <begin position="711"/>
        <end position="730"/>
    </location>
</feature>
<name>A0A1B0D335_PHLPP</name>
<feature type="compositionally biased region" description="Acidic residues" evidence="2">
    <location>
        <begin position="198"/>
        <end position="208"/>
    </location>
</feature>
<feature type="region of interest" description="Disordered" evidence="2">
    <location>
        <begin position="1"/>
        <end position="29"/>
    </location>
</feature>
<sequence>MDEENELCRYGTPLDPIEEDQVPSKKPIAKEDQIAVDANGRRRFHGAFTGGFSAGFWNTVGSQEGWKPQTFKSSRKDKAGKVTQSVEDFMDSEDTGEFGIAPKRIQAQEDFTSGSGGQKRKYTVAFETTNLENVLQKLMMPSRDNIGTRLLRKMGWREGQGVGVRLTKRAKKQAERQHRKEQQLARRYGCDLGLNEKSEEESSSDDSGAEVTFAPDDFDTFTISPKDNTFGLGYSGLDRSLVHQKPGKSEAFAILGKNNRKMMISGKGFGLGALEDDDDEDIYSRDDMTQYDFSLDDQKTPKNRGKVQGIEMGTLEGFMAAADPTTGKFSCKIFRIDLPRDFQARHFLQRKSRFAPLPPEIEKHLKESFKSDKHALSDSKPQSSRQGTSQENPPKIQEPQKPQRNYKLFLNDPDKQERFDKFLEISEKSSEAEVKAFFQANQPLNLSQYAREMEQREFLQARKMHKPLAGLMSDRFVSENTLKSTEEPEKPSQEKPEEVLGQTEGPDNTGFYSKRVKVMWKPDSLLCKRFNVPEPFGGMMTGKEEKTKHRKSSNIFECLRDPISQRIDFTASKIQESPKEIPQIVERVEPAKVQTEIPPEMPKIQPELPPPGRPERLEPKETKEVPPPIKRPKNELEMAVLEAKDKHPADKKDLFRAIFEDSEESEDEKEEEPQEKAPVKEDINPLRNPSEPQGIFSKIFFVRKAAEKKKEELEKIVQDAKETEKIQESSKDEDDPEIFGPKLPPPTFQNPAKVIPARNFPETLGIIGDRRGEKWVEKNEVDRKKKKKEKHSKEKKHKKRKKKHKSRD</sequence>
<dbReference type="InterPro" id="IPR000467">
    <property type="entry name" value="G_patch_dom"/>
</dbReference>
<dbReference type="EMBL" id="AJVK01023225">
    <property type="status" value="NOT_ANNOTATED_CDS"/>
    <property type="molecule type" value="Genomic_DNA"/>
</dbReference>
<dbReference type="VEuPathDB" id="VectorBase:PPAI001758"/>
<dbReference type="Pfam" id="PF07713">
    <property type="entry name" value="DUF1604"/>
    <property type="match status" value="1"/>
</dbReference>
<dbReference type="Proteomes" id="UP000092462">
    <property type="component" value="Unassembled WGS sequence"/>
</dbReference>
<evidence type="ECO:0000313" key="4">
    <source>
        <dbReference type="Proteomes" id="UP000092462"/>
    </source>
</evidence>